<dbReference type="InterPro" id="IPR036942">
    <property type="entry name" value="Beta-barrel_TonB_sf"/>
</dbReference>
<evidence type="ECO:0000256" key="4">
    <source>
        <dbReference type="ARBA" id="ARBA00022452"/>
    </source>
</evidence>
<dbReference type="PANTHER" id="PTHR32552:SF83">
    <property type="entry name" value="BLR3904 PROTEIN"/>
    <property type="match status" value="1"/>
</dbReference>
<gene>
    <name evidence="14" type="ORF">EOD73_05990</name>
</gene>
<keyword evidence="4" id="KW-1134">Transmembrane beta strand</keyword>
<keyword evidence="11" id="KW-0732">Signal</keyword>
<evidence type="ECO:0000313" key="15">
    <source>
        <dbReference type="Proteomes" id="UP000288587"/>
    </source>
</evidence>
<evidence type="ECO:0000256" key="9">
    <source>
        <dbReference type="ARBA" id="ARBA00023237"/>
    </source>
</evidence>
<keyword evidence="9" id="KW-0998">Cell outer membrane</keyword>
<comment type="subcellular location">
    <subcellularLocation>
        <location evidence="1">Cell outer membrane</location>
        <topology evidence="1">Multi-pass membrane protein</topology>
    </subcellularLocation>
</comment>
<keyword evidence="7 10" id="KW-0472">Membrane</keyword>
<comment type="caution">
    <text evidence="14">The sequence shown here is derived from an EMBL/GenBank/DDBJ whole genome shotgun (WGS) entry which is preliminary data.</text>
</comment>
<evidence type="ECO:0000256" key="6">
    <source>
        <dbReference type="ARBA" id="ARBA00023077"/>
    </source>
</evidence>
<feature type="signal peptide" evidence="11">
    <location>
        <begin position="1"/>
        <end position="22"/>
    </location>
</feature>
<protein>
    <submittedName>
        <fullName evidence="14">TonB-dependent siderophore receptor</fullName>
    </submittedName>
</protein>
<evidence type="ECO:0000256" key="5">
    <source>
        <dbReference type="ARBA" id="ARBA00022692"/>
    </source>
</evidence>
<proteinExistence type="inferred from homology"/>
<feature type="domain" description="TonB-dependent receptor-like beta-barrel" evidence="12">
    <location>
        <begin position="224"/>
        <end position="673"/>
    </location>
</feature>
<comment type="similarity">
    <text evidence="2 10">Belongs to the TonB-dependent receptor family.</text>
</comment>
<evidence type="ECO:0000313" key="14">
    <source>
        <dbReference type="EMBL" id="RVT88521.1"/>
    </source>
</evidence>
<dbReference type="GO" id="GO:0009279">
    <property type="term" value="C:cell outer membrane"/>
    <property type="evidence" value="ECO:0007669"/>
    <property type="project" value="UniProtKB-SubCell"/>
</dbReference>
<keyword evidence="8 14" id="KW-0675">Receptor</keyword>
<dbReference type="Proteomes" id="UP000288587">
    <property type="component" value="Unassembled WGS sequence"/>
</dbReference>
<evidence type="ECO:0000256" key="2">
    <source>
        <dbReference type="ARBA" id="ARBA00009810"/>
    </source>
</evidence>
<dbReference type="Gene3D" id="2.40.170.20">
    <property type="entry name" value="TonB-dependent receptor, beta-barrel domain"/>
    <property type="match status" value="1"/>
</dbReference>
<dbReference type="InterPro" id="IPR037066">
    <property type="entry name" value="Plug_dom_sf"/>
</dbReference>
<dbReference type="GO" id="GO:0015344">
    <property type="term" value="F:siderophore uptake transmembrane transporter activity"/>
    <property type="evidence" value="ECO:0007669"/>
    <property type="project" value="TreeGrafter"/>
</dbReference>
<dbReference type="Pfam" id="PF00593">
    <property type="entry name" value="TonB_dep_Rec_b-barrel"/>
    <property type="match status" value="1"/>
</dbReference>
<keyword evidence="6 10" id="KW-0798">TonB box</keyword>
<sequence length="708" mass="77600">MAMQTNRLFPLSLLALAALVHAQEAAQTQLPAVTITGRNLNAPVNVGGFGDTPNARLPLQALRVDAERLSELGATGLSALPRLDASVSDGYNSLGYIPQLSVRGFELDTRFNLRRDGLPLNGQTAFDLSNKAAVELLKGASGLQAGTSAPSGLLNLVVKRPETAPRLDLSLGWESANTWTASVDAGTRTAAGLGLRVNASATRLSPWLRNTEGERQAAAFASDWRVGPQDLLELEGEWSRQSQPSQPGFSLLGNRLPSAGEIDRRRNLGDTPWQLPVDFDNRIASLRWTHTISPDWRLVVHGGQQRAVNDDRVPFPFGCYDAAADVYYADRYCPNGSFDLYDFRSEDERRTSTALRATLEGKLQWGGLTHQLRVDALDHRLRADFQRQAYNYAGTGSVFGSSVSTPDPALTDENTNRREHSREIGISDQVQWGDWELFAGLRHTRLQRAAVRTDGSRPTDYPQSFTTPWLGLTWALAQDLRVYLSTGEGVESEVTPNRSRYVNAGQAFTLKSRQTEVGLKSGSQTVDWSLAAFDIRRPAWRDIGACGAAGTCVRRIDGEAQHRGLEAQADLKWRGGGLLASAQWLNAKRQGSSDAAANGLRSVNVPQDSQRLSLRQQLQDGLMAQASLVREGRRAALSDNSLWLPAWTRLDLSARYVTQVQGQTWTAMLGVDNATNAKAWREAPNSFGHVYLFPLAPRTFSARISVSL</sequence>
<feature type="chain" id="PRO_5018580969" evidence="11">
    <location>
        <begin position="23"/>
        <end position="708"/>
    </location>
</feature>
<dbReference type="Gene3D" id="2.170.130.10">
    <property type="entry name" value="TonB-dependent receptor, plug domain"/>
    <property type="match status" value="1"/>
</dbReference>
<accession>A0A3S2WUU4</accession>
<dbReference type="InterPro" id="IPR012910">
    <property type="entry name" value="Plug_dom"/>
</dbReference>
<keyword evidence="5" id="KW-0812">Transmembrane</keyword>
<evidence type="ECO:0000256" key="7">
    <source>
        <dbReference type="ARBA" id="ARBA00023136"/>
    </source>
</evidence>
<evidence type="ECO:0000256" key="10">
    <source>
        <dbReference type="RuleBase" id="RU003357"/>
    </source>
</evidence>
<dbReference type="OrthoDB" id="8732650at2"/>
<feature type="domain" description="TonB-dependent receptor plug" evidence="13">
    <location>
        <begin position="63"/>
        <end position="152"/>
    </location>
</feature>
<evidence type="ECO:0000256" key="11">
    <source>
        <dbReference type="SAM" id="SignalP"/>
    </source>
</evidence>
<dbReference type="InterPro" id="IPR039426">
    <property type="entry name" value="TonB-dep_rcpt-like"/>
</dbReference>
<evidence type="ECO:0000259" key="12">
    <source>
        <dbReference type="Pfam" id="PF00593"/>
    </source>
</evidence>
<dbReference type="AlphaFoldDB" id="A0A3S2WUU4"/>
<evidence type="ECO:0000256" key="3">
    <source>
        <dbReference type="ARBA" id="ARBA00022448"/>
    </source>
</evidence>
<evidence type="ECO:0000259" key="13">
    <source>
        <dbReference type="Pfam" id="PF07715"/>
    </source>
</evidence>
<dbReference type="PANTHER" id="PTHR32552">
    <property type="entry name" value="FERRICHROME IRON RECEPTOR-RELATED"/>
    <property type="match status" value="1"/>
</dbReference>
<organism evidence="14 15">
    <name type="scientific">Inhella crocodyli</name>
    <dbReference type="NCBI Taxonomy" id="2499851"/>
    <lineage>
        <taxon>Bacteria</taxon>
        <taxon>Pseudomonadati</taxon>
        <taxon>Pseudomonadota</taxon>
        <taxon>Betaproteobacteria</taxon>
        <taxon>Burkholderiales</taxon>
        <taxon>Sphaerotilaceae</taxon>
        <taxon>Inhella</taxon>
    </lineage>
</organism>
<evidence type="ECO:0000256" key="8">
    <source>
        <dbReference type="ARBA" id="ARBA00023170"/>
    </source>
</evidence>
<dbReference type="InterPro" id="IPR000531">
    <property type="entry name" value="Beta-barrel_TonB"/>
</dbReference>
<dbReference type="EMBL" id="SACM01000001">
    <property type="protein sequence ID" value="RVT88521.1"/>
    <property type="molecule type" value="Genomic_DNA"/>
</dbReference>
<keyword evidence="3" id="KW-0813">Transport</keyword>
<dbReference type="Pfam" id="PF07715">
    <property type="entry name" value="Plug"/>
    <property type="match status" value="1"/>
</dbReference>
<reference evidence="14 15" key="1">
    <citation type="submission" date="2019-01" db="EMBL/GenBank/DDBJ databases">
        <authorList>
            <person name="Chen W.-M."/>
        </authorList>
    </citation>
    <scope>NUCLEOTIDE SEQUENCE [LARGE SCALE GENOMIC DNA]</scope>
    <source>
        <strain evidence="14 15">CCP-18</strain>
    </source>
</reference>
<keyword evidence="15" id="KW-1185">Reference proteome</keyword>
<evidence type="ECO:0000256" key="1">
    <source>
        <dbReference type="ARBA" id="ARBA00004571"/>
    </source>
</evidence>
<name>A0A3S2WUU4_9BURK</name>
<dbReference type="SUPFAM" id="SSF56935">
    <property type="entry name" value="Porins"/>
    <property type="match status" value="1"/>
</dbReference>